<reference evidence="1" key="1">
    <citation type="submission" date="2018-05" db="EMBL/GenBank/DDBJ databases">
        <authorList>
            <person name="Lanie J.A."/>
            <person name="Ng W.-L."/>
            <person name="Kazmierczak K.M."/>
            <person name="Andrzejewski T.M."/>
            <person name="Davidsen T.M."/>
            <person name="Wayne K.J."/>
            <person name="Tettelin H."/>
            <person name="Glass J.I."/>
            <person name="Rusch D."/>
            <person name="Podicherti R."/>
            <person name="Tsui H.-C.T."/>
            <person name="Winkler M.E."/>
        </authorList>
    </citation>
    <scope>NUCLEOTIDE SEQUENCE</scope>
</reference>
<organism evidence="1">
    <name type="scientific">marine metagenome</name>
    <dbReference type="NCBI Taxonomy" id="408172"/>
    <lineage>
        <taxon>unclassified sequences</taxon>
        <taxon>metagenomes</taxon>
        <taxon>ecological metagenomes</taxon>
    </lineage>
</organism>
<gene>
    <name evidence="1" type="ORF">METZ01_LOCUS157676</name>
</gene>
<accession>A0A382AUS3</accession>
<protein>
    <submittedName>
        <fullName evidence="1">Uncharacterized protein</fullName>
    </submittedName>
</protein>
<dbReference type="AlphaFoldDB" id="A0A382AUS3"/>
<evidence type="ECO:0000313" key="1">
    <source>
        <dbReference type="EMBL" id="SVB04822.1"/>
    </source>
</evidence>
<proteinExistence type="predicted"/>
<dbReference type="EMBL" id="UINC01026773">
    <property type="protein sequence ID" value="SVB04822.1"/>
    <property type="molecule type" value="Genomic_DNA"/>
</dbReference>
<name>A0A382AUS3_9ZZZZ</name>
<sequence length="197" mass="22396">MDRRQFLIRTGLAAGGLLLPRFFDRALAFVENHGEPLIEAPLNAADTLSVRFDDTYVFYLGDPAEYPPPAPTFREWFILNGQNIEKWAEEWELEPGGLDEPVPEDHWFDCWALNHCSMAQAFSYLRHLDLGPDFGTAGSNAAGELRFQDCPGICSTYTAVETDDLISISLLQNRLNELGENTRLDLSDMHKSRWWQS</sequence>